<proteinExistence type="predicted"/>
<feature type="region of interest" description="Disordered" evidence="1">
    <location>
        <begin position="385"/>
        <end position="412"/>
    </location>
</feature>
<protein>
    <submittedName>
        <fullName evidence="2">Uncharacterized protein</fullName>
    </submittedName>
</protein>
<evidence type="ECO:0000313" key="2">
    <source>
        <dbReference type="EMBL" id="CAD8331087.1"/>
    </source>
</evidence>
<dbReference type="EMBL" id="HBEF01005169">
    <property type="protein sequence ID" value="CAD8331087.1"/>
    <property type="molecule type" value="Transcribed_RNA"/>
</dbReference>
<evidence type="ECO:0000256" key="1">
    <source>
        <dbReference type="SAM" id="MobiDB-lite"/>
    </source>
</evidence>
<feature type="compositionally biased region" description="Polar residues" evidence="1">
    <location>
        <begin position="235"/>
        <end position="252"/>
    </location>
</feature>
<organism evidence="2">
    <name type="scientific">Craspedostauros australis</name>
    <dbReference type="NCBI Taxonomy" id="1486917"/>
    <lineage>
        <taxon>Eukaryota</taxon>
        <taxon>Sar</taxon>
        <taxon>Stramenopiles</taxon>
        <taxon>Ochrophyta</taxon>
        <taxon>Bacillariophyta</taxon>
        <taxon>Bacillariophyceae</taxon>
        <taxon>Bacillariophycidae</taxon>
        <taxon>Naviculales</taxon>
        <taxon>Naviculaceae</taxon>
        <taxon>Craspedostauros</taxon>
    </lineage>
</organism>
<sequence>MTRKTRTTSRSFVMRLGIVACFVVSTLFSNVRTTTFLVPISSSYTSMMDGNTPAAVINQPKQPTVAKTPCDRQFAVSATEFDVDPTKKPLCIWDFYGNNCNRMITLAKALYLASEMSTMVQLDDAWSKWFVQFFDPHPRISLSHMFVVSNGTATLNPEHNPNALQTTQCIKRVQADEVYRTMEPVSVAVHRGVRVPMLDQLVPKRSIREEAERQVQKRYANGKQAVSVSDEGNAMETQPAMTSTDVQNSMEPSQNPLQYPFVSVHRRWLGGGCLDAANKPHRHFDNCTVSSLVATCEYTHNAVLQTLNRQSSSLSSKGPTVDESSPLIVLFTDGQKAVYDSTFPIRDPNEFALQLWMMTLSQQHFGSPQSTVDVVVRHWRHHRIQQHENAKPGSNPPRNDIVHPIECNPSWV</sequence>
<reference evidence="2" key="1">
    <citation type="submission" date="2021-01" db="EMBL/GenBank/DDBJ databases">
        <authorList>
            <person name="Corre E."/>
            <person name="Pelletier E."/>
            <person name="Niang G."/>
            <person name="Scheremetjew M."/>
            <person name="Finn R."/>
            <person name="Kale V."/>
            <person name="Holt S."/>
            <person name="Cochrane G."/>
            <person name="Meng A."/>
            <person name="Brown T."/>
            <person name="Cohen L."/>
        </authorList>
    </citation>
    <scope>NUCLEOTIDE SEQUENCE</scope>
    <source>
        <strain evidence="2">CCMP3328</strain>
    </source>
</reference>
<feature type="region of interest" description="Disordered" evidence="1">
    <location>
        <begin position="221"/>
        <end position="252"/>
    </location>
</feature>
<gene>
    <name evidence="2" type="ORF">CAUS1442_LOCUS3186</name>
</gene>
<dbReference type="AlphaFoldDB" id="A0A7R9WQI7"/>
<accession>A0A7R9WQI7</accession>
<name>A0A7R9WQI7_9STRA</name>